<dbReference type="Proteomes" id="UP001232019">
    <property type="component" value="Chromosome"/>
</dbReference>
<evidence type="ECO:0000313" key="1">
    <source>
        <dbReference type="EMBL" id="WKK81664.2"/>
    </source>
</evidence>
<sequence>MPLTPLTEPLGNQRASHLLRRTVFGATPDLVQEFSQLTPQQAIERLFISDLPLPEPPIDPATGQEWMLTGTTDANSEGFELEQYFLGWQMGQFLAPNVEENQKLPYIFRERLVYFLHTHFTTKRSVVGSSRALYFQNQLFRKFAFDQFFTIEDSLEPLNFKDLVLKVSLDNAMLRFLDGRLNVKGSPNENFARELLELYTIGRGLEGTDKGSSEVGDYGTFTELDVQEGARVLSGFNTDQNFSFIDEQTSLPTAIAKGDGLTASQHDNASKKLSFRFGEAVISPNPELQLNGQATYESAVDEIKQFVDVIFQQEETAIHICRKLYRFFVYHEIKEETQNGVIKDMATVFVESGFSLQAVLTSLFQSREFYEGGDGLTDDNFGSIIKSPIDLIIGHARNFELQLPDYLTDATTFYEFTNEWLNTMRIMGLNFYEPFEVAGYPAYHQFPIYHRGWITTSYLTQRYAYVQRVSRADMMEMSVAISTPIQYVEKYVDNAIAANARELVVEVANQFLALTENLGFQNEGSSPLTEERLNYFLNAFLKTFQIDENPEEAWTFRWTQGVDRETVERQLQDLFNAILQSPEYQLM</sequence>
<name>A0AA49GGF2_9BACT</name>
<proteinExistence type="predicted"/>
<organism evidence="1">
    <name type="scientific">Marivirga arenosa</name>
    <dbReference type="NCBI Taxonomy" id="3059076"/>
    <lineage>
        <taxon>Bacteria</taxon>
        <taxon>Pseudomonadati</taxon>
        <taxon>Bacteroidota</taxon>
        <taxon>Cytophagia</taxon>
        <taxon>Cytophagales</taxon>
        <taxon>Marivirgaceae</taxon>
        <taxon>Marivirga</taxon>
    </lineage>
</organism>
<dbReference type="AlphaFoldDB" id="A0AA49GGF2"/>
<gene>
    <name evidence="1" type="ORF">QYS47_05195</name>
</gene>
<dbReference type="KEGG" id="marp:QYS47_05195"/>
<dbReference type="RefSeq" id="WP_322348082.1">
    <property type="nucleotide sequence ID" value="NZ_CP129968.2"/>
</dbReference>
<dbReference type="EMBL" id="CP129968">
    <property type="protein sequence ID" value="WKK81664.2"/>
    <property type="molecule type" value="Genomic_DNA"/>
</dbReference>
<dbReference type="Pfam" id="PF08811">
    <property type="entry name" value="DUF1800"/>
    <property type="match status" value="1"/>
</dbReference>
<accession>A0AA49GGF2</accession>
<dbReference type="InterPro" id="IPR014917">
    <property type="entry name" value="DUF1800"/>
</dbReference>
<reference evidence="1" key="1">
    <citation type="submission" date="2023-08" db="EMBL/GenBank/DDBJ databases">
        <title>Comparative genomics and taxonomic characterization of three novel marine species of genus Marivirga.</title>
        <authorList>
            <person name="Muhammad N."/>
            <person name="Kim S.-G."/>
        </authorList>
    </citation>
    <scope>NUCLEOTIDE SEQUENCE</scope>
    <source>
        <strain evidence="1">BKB1-2</strain>
    </source>
</reference>
<protein>
    <submittedName>
        <fullName evidence="1">DUF1800 family protein</fullName>
    </submittedName>
</protein>